<evidence type="ECO:0000313" key="1">
    <source>
        <dbReference type="EMBL" id="CAG8759904.1"/>
    </source>
</evidence>
<feature type="non-terminal residue" evidence="1">
    <location>
        <position position="1"/>
    </location>
</feature>
<sequence length="177" mass="20155">SLNKTTIMPLTFLWDRRCDICLTTLLTGEMLEFCCNCRKCILPSLPPYPMEINDIINNRNVSTLSRKLNMLFSFTANGVQERYVAAHNYKVPSEWVSIVQQILIKVNSYTCSLRTLRDNSSATASLELRENMSNGEVTAIIHADNIINVQPRSILIRRDTDIAPKFVNILSAQYEPL</sequence>
<reference evidence="1" key="1">
    <citation type="submission" date="2021-06" db="EMBL/GenBank/DDBJ databases">
        <authorList>
            <person name="Kallberg Y."/>
            <person name="Tangrot J."/>
            <person name="Rosling A."/>
        </authorList>
    </citation>
    <scope>NUCLEOTIDE SEQUENCE</scope>
    <source>
        <strain evidence="1">28 12/20/2015</strain>
    </source>
</reference>
<protein>
    <submittedName>
        <fullName evidence="1">11909_t:CDS:1</fullName>
    </submittedName>
</protein>
<name>A0ACA9QNP4_9GLOM</name>
<dbReference type="Proteomes" id="UP000789366">
    <property type="component" value="Unassembled WGS sequence"/>
</dbReference>
<keyword evidence="2" id="KW-1185">Reference proteome</keyword>
<comment type="caution">
    <text evidence="1">The sequence shown here is derived from an EMBL/GenBank/DDBJ whole genome shotgun (WGS) entry which is preliminary data.</text>
</comment>
<accession>A0ACA9QNP4</accession>
<evidence type="ECO:0000313" key="2">
    <source>
        <dbReference type="Proteomes" id="UP000789366"/>
    </source>
</evidence>
<organism evidence="1 2">
    <name type="scientific">Cetraspora pellucida</name>
    <dbReference type="NCBI Taxonomy" id="1433469"/>
    <lineage>
        <taxon>Eukaryota</taxon>
        <taxon>Fungi</taxon>
        <taxon>Fungi incertae sedis</taxon>
        <taxon>Mucoromycota</taxon>
        <taxon>Glomeromycotina</taxon>
        <taxon>Glomeromycetes</taxon>
        <taxon>Diversisporales</taxon>
        <taxon>Gigasporaceae</taxon>
        <taxon>Cetraspora</taxon>
    </lineage>
</organism>
<proteinExistence type="predicted"/>
<dbReference type="EMBL" id="CAJVPW010047677">
    <property type="protein sequence ID" value="CAG8759904.1"/>
    <property type="molecule type" value="Genomic_DNA"/>
</dbReference>
<gene>
    <name evidence="1" type="ORF">SPELUC_LOCUS15065</name>
</gene>